<feature type="transmembrane region" description="Helical" evidence="1">
    <location>
        <begin position="7"/>
        <end position="22"/>
    </location>
</feature>
<dbReference type="GO" id="GO:0080120">
    <property type="term" value="P:CAAX-box protein maturation"/>
    <property type="evidence" value="ECO:0007669"/>
    <property type="project" value="UniProtKB-ARBA"/>
</dbReference>
<gene>
    <name evidence="3" type="ORF">EBV78_00175</name>
</gene>
<comment type="caution">
    <text evidence="3">The sequence shown here is derived from an EMBL/GenBank/DDBJ whole genome shotgun (WGS) entry which is preliminary data.</text>
</comment>
<reference evidence="3 4" key="1">
    <citation type="submission" date="2018-10" db="EMBL/GenBank/DDBJ databases">
        <title>Iterative Subtractive Binning of Freshwater Chronoseries Metagenomes Recovers Nearly Complete Genomes from over Four Hundred Novel Species.</title>
        <authorList>
            <person name="Rodriguez-R L.M."/>
            <person name="Tsementzi D."/>
            <person name="Luo C."/>
            <person name="Konstantinidis K.T."/>
        </authorList>
    </citation>
    <scope>NUCLEOTIDE SEQUENCE [LARGE SCALE GENOMIC DNA]</scope>
    <source>
        <strain evidence="3">WB7_2B_003</strain>
    </source>
</reference>
<feature type="transmembrane region" description="Helical" evidence="1">
    <location>
        <begin position="97"/>
        <end position="116"/>
    </location>
</feature>
<name>A0A845SD68_9PROT</name>
<evidence type="ECO:0000313" key="4">
    <source>
        <dbReference type="Proteomes" id="UP000572953"/>
    </source>
</evidence>
<keyword evidence="1" id="KW-0472">Membrane</keyword>
<dbReference type="GO" id="GO:0008237">
    <property type="term" value="F:metallopeptidase activity"/>
    <property type="evidence" value="ECO:0007669"/>
    <property type="project" value="UniProtKB-KW"/>
</dbReference>
<accession>A0A845SD68</accession>
<dbReference type="AlphaFoldDB" id="A0A845SD68"/>
<protein>
    <submittedName>
        <fullName evidence="3">CPBP family intramembrane metalloprotease</fullName>
    </submittedName>
</protein>
<feature type="transmembrane region" description="Helical" evidence="1">
    <location>
        <begin position="67"/>
        <end position="85"/>
    </location>
</feature>
<feature type="transmembrane region" description="Helical" evidence="1">
    <location>
        <begin position="28"/>
        <end position="47"/>
    </location>
</feature>
<dbReference type="GO" id="GO:0004175">
    <property type="term" value="F:endopeptidase activity"/>
    <property type="evidence" value="ECO:0007669"/>
    <property type="project" value="UniProtKB-ARBA"/>
</dbReference>
<evidence type="ECO:0000259" key="2">
    <source>
        <dbReference type="Pfam" id="PF02517"/>
    </source>
</evidence>
<evidence type="ECO:0000256" key="1">
    <source>
        <dbReference type="SAM" id="Phobius"/>
    </source>
</evidence>
<keyword evidence="3" id="KW-0378">Hydrolase</keyword>
<keyword evidence="1" id="KW-1133">Transmembrane helix</keyword>
<keyword evidence="1" id="KW-0812">Transmembrane</keyword>
<dbReference type="Pfam" id="PF02517">
    <property type="entry name" value="Rce1-like"/>
    <property type="match status" value="1"/>
</dbReference>
<keyword evidence="3" id="KW-0645">Protease</keyword>
<dbReference type="InterPro" id="IPR003675">
    <property type="entry name" value="Rce1/LyrA-like_dom"/>
</dbReference>
<sequence length="211" mass="24577">MVKITKSIEIFVFFIIIPIILIPTNSNIAMFSALTAVAIICVCYLKYKKVTLINLKDFKFDQYLKIIFYKFLIIATLVLTFSYFFDPSKFLNLPRSHFFLWLLIMFLYPILSAFPQEIVYRSFFFKRYGNLFKNKKVLIFVNAFLFSFAHIIYLNPIVILFTFIGGLIMAESYSRHNSLIKVSIEHGLYGDIVFTSGLGAYFYHAQGLTFG</sequence>
<feature type="domain" description="CAAX prenyl protease 2/Lysostaphin resistance protein A-like" evidence="2">
    <location>
        <begin position="100"/>
        <end position="189"/>
    </location>
</feature>
<proteinExistence type="predicted"/>
<dbReference type="GO" id="GO:0006508">
    <property type="term" value="P:proteolysis"/>
    <property type="evidence" value="ECO:0007669"/>
    <property type="project" value="UniProtKB-KW"/>
</dbReference>
<keyword evidence="3" id="KW-0482">Metalloprotease</keyword>
<feature type="transmembrane region" description="Helical" evidence="1">
    <location>
        <begin position="137"/>
        <end position="170"/>
    </location>
</feature>
<evidence type="ECO:0000313" key="3">
    <source>
        <dbReference type="EMBL" id="NCU62505.1"/>
    </source>
</evidence>
<organism evidence="3 4">
    <name type="scientific">Candidatus Fonsibacter lacus</name>
    <dbReference type="NCBI Taxonomy" id="2576439"/>
    <lineage>
        <taxon>Bacteria</taxon>
        <taxon>Pseudomonadati</taxon>
        <taxon>Pseudomonadota</taxon>
        <taxon>Alphaproteobacteria</taxon>
        <taxon>Candidatus Pelagibacterales</taxon>
        <taxon>Candidatus Pelagibacterales incertae sedis</taxon>
        <taxon>Candidatus Fonsibacter</taxon>
    </lineage>
</organism>
<dbReference type="Proteomes" id="UP000572953">
    <property type="component" value="Unassembled WGS sequence"/>
</dbReference>
<dbReference type="EMBL" id="RGGN01000002">
    <property type="protein sequence ID" value="NCU62505.1"/>
    <property type="molecule type" value="Genomic_DNA"/>
</dbReference>